<dbReference type="AlphaFoldDB" id="A0A2M7T919"/>
<dbReference type="PANTHER" id="PTHR11986">
    <property type="entry name" value="AMINOTRANSFERASE CLASS III"/>
    <property type="match status" value="1"/>
</dbReference>
<dbReference type="PROSITE" id="PS00600">
    <property type="entry name" value="AA_TRANSFER_CLASS_3"/>
    <property type="match status" value="1"/>
</dbReference>
<dbReference type="SUPFAM" id="SSF53383">
    <property type="entry name" value="PLP-dependent transferases"/>
    <property type="match status" value="1"/>
</dbReference>
<keyword evidence="4" id="KW-0808">Transferase</keyword>
<dbReference type="GO" id="GO:0042802">
    <property type="term" value="F:identical protein binding"/>
    <property type="evidence" value="ECO:0007669"/>
    <property type="project" value="TreeGrafter"/>
</dbReference>
<dbReference type="PIRSF" id="PIRSF000521">
    <property type="entry name" value="Transaminase_4ab_Lys_Orn"/>
    <property type="match status" value="1"/>
</dbReference>
<dbReference type="GO" id="GO:0033094">
    <property type="term" value="F:putrescine--2-oxoglutarate transaminase activity"/>
    <property type="evidence" value="ECO:0007669"/>
    <property type="project" value="UniProtKB-EC"/>
</dbReference>
<organism evidence="4 5">
    <name type="scientific">Candidatus Aquicultor secundus</name>
    <dbReference type="NCBI Taxonomy" id="1973895"/>
    <lineage>
        <taxon>Bacteria</taxon>
        <taxon>Bacillati</taxon>
        <taxon>Actinomycetota</taxon>
        <taxon>Candidatus Aquicultoria</taxon>
        <taxon>Candidatus Aquicultorales</taxon>
        <taxon>Candidatus Aquicultoraceae</taxon>
        <taxon>Candidatus Aquicultor</taxon>
    </lineage>
</organism>
<accession>A0A2M7T919</accession>
<protein>
    <submittedName>
        <fullName evidence="4">Putrescine aminotransferase</fullName>
        <ecNumber evidence="4">2.6.1.82</ecNumber>
    </submittedName>
</protein>
<comment type="similarity">
    <text evidence="3">Belongs to the class-III pyridoxal-phosphate-dependent aminotransferase family.</text>
</comment>
<dbReference type="InterPro" id="IPR050103">
    <property type="entry name" value="Class-III_PLP-dep_AT"/>
</dbReference>
<dbReference type="RefSeq" id="WP_286678415.1">
    <property type="nucleotide sequence ID" value="NZ_MNXI01000081.1"/>
</dbReference>
<dbReference type="InterPro" id="IPR015424">
    <property type="entry name" value="PyrdxlP-dep_Trfase"/>
</dbReference>
<dbReference type="FunFam" id="3.40.640.10:FF:000004">
    <property type="entry name" value="Acetylornithine aminotransferase"/>
    <property type="match status" value="1"/>
</dbReference>
<dbReference type="EC" id="2.6.1.82" evidence="4"/>
<dbReference type="Proteomes" id="UP000230956">
    <property type="component" value="Unassembled WGS sequence"/>
</dbReference>
<comment type="cofactor">
    <cofactor evidence="1">
        <name>pyridoxal 5'-phosphate</name>
        <dbReference type="ChEBI" id="CHEBI:597326"/>
    </cofactor>
</comment>
<dbReference type="CDD" id="cd00610">
    <property type="entry name" value="OAT_like"/>
    <property type="match status" value="1"/>
</dbReference>
<evidence type="ECO:0000313" key="4">
    <source>
        <dbReference type="EMBL" id="PIZ40604.1"/>
    </source>
</evidence>
<dbReference type="PANTHER" id="PTHR11986:SF112">
    <property type="entry name" value="PUTRESCINE AMINOTRANSFERASE"/>
    <property type="match status" value="1"/>
</dbReference>
<evidence type="ECO:0000256" key="3">
    <source>
        <dbReference type="RuleBase" id="RU003560"/>
    </source>
</evidence>
<name>A0A2M7T919_9ACTN</name>
<dbReference type="InterPro" id="IPR015421">
    <property type="entry name" value="PyrdxlP-dep_Trfase_major"/>
</dbReference>
<dbReference type="Pfam" id="PF00202">
    <property type="entry name" value="Aminotran_3"/>
    <property type="match status" value="1"/>
</dbReference>
<dbReference type="GO" id="GO:0009447">
    <property type="term" value="P:putrescine catabolic process"/>
    <property type="evidence" value="ECO:0007669"/>
    <property type="project" value="TreeGrafter"/>
</dbReference>
<proteinExistence type="inferred from homology"/>
<reference evidence="5" key="1">
    <citation type="submission" date="2017-09" db="EMBL/GenBank/DDBJ databases">
        <title>Depth-based differentiation of microbial function through sediment-hosted aquifers and enrichment of novel symbionts in the deep terrestrial subsurface.</title>
        <authorList>
            <person name="Probst A.J."/>
            <person name="Ladd B."/>
            <person name="Jarett J.K."/>
            <person name="Geller-Mcgrath D.E."/>
            <person name="Sieber C.M.K."/>
            <person name="Emerson J.B."/>
            <person name="Anantharaman K."/>
            <person name="Thomas B.C."/>
            <person name="Malmstrom R."/>
            <person name="Stieglmeier M."/>
            <person name="Klingl A."/>
            <person name="Woyke T."/>
            <person name="Ryan C.M."/>
            <person name="Banfield J.F."/>
        </authorList>
    </citation>
    <scope>NUCLEOTIDE SEQUENCE [LARGE SCALE GENOMIC DNA]</scope>
</reference>
<dbReference type="Gene3D" id="3.90.1150.10">
    <property type="entry name" value="Aspartate Aminotransferase, domain 1"/>
    <property type="match status" value="1"/>
</dbReference>
<gene>
    <name evidence="4" type="ORF">COY37_03490</name>
</gene>
<evidence type="ECO:0000313" key="5">
    <source>
        <dbReference type="Proteomes" id="UP000230956"/>
    </source>
</evidence>
<comment type="caution">
    <text evidence="4">The sequence shown here is derived from an EMBL/GenBank/DDBJ whole genome shotgun (WGS) entry which is preliminary data.</text>
</comment>
<dbReference type="EMBL" id="PFNG01000085">
    <property type="protein sequence ID" value="PIZ40604.1"/>
    <property type="molecule type" value="Genomic_DNA"/>
</dbReference>
<evidence type="ECO:0000256" key="1">
    <source>
        <dbReference type="ARBA" id="ARBA00001933"/>
    </source>
</evidence>
<evidence type="ECO:0000256" key="2">
    <source>
        <dbReference type="ARBA" id="ARBA00022898"/>
    </source>
</evidence>
<dbReference type="GO" id="GO:0030170">
    <property type="term" value="F:pyridoxal phosphate binding"/>
    <property type="evidence" value="ECO:0007669"/>
    <property type="project" value="InterPro"/>
</dbReference>
<dbReference type="InterPro" id="IPR049704">
    <property type="entry name" value="Aminotrans_3_PPA_site"/>
</dbReference>
<dbReference type="InterPro" id="IPR015422">
    <property type="entry name" value="PyrdxlP-dep_Trfase_small"/>
</dbReference>
<dbReference type="Gene3D" id="3.40.640.10">
    <property type="entry name" value="Type I PLP-dependent aspartate aminotransferase-like (Major domain)"/>
    <property type="match status" value="1"/>
</dbReference>
<sequence>MKEELIDLSKAVTEAEAEHIIEETLEKYDKYVNPGFARLMRFLGTTVEVKTEGPYMYDIKGHKYLDFLSGHGVYNLGYCHPKVVKAVEDQLKMIAQTSVRTVMNKPMADLCERLAKITPGDLTYSFIGNSGTEAVEGALKLARIASGKPQIIAADNGFHGKSLGALSATGRPLYRDPFKPLLPEFDHVRFGDIDALKAVIGETTAAVILEPIQGEGGVIVPPKGYLSDVRQLCDDTGALLILDEVQTGMGRTGTMFACEQEDVTPDIMTLAKALGGGVMPIGAFIATPKAFAPFAEHPLLHTSTFGGNPLACAAANATIDIIIEEDLPRQAAEKGEYFLEKLKRMQDDFPGVITDVRGKGLLIGVEFADEGLAGSMIFELENEGVLVLYMLNNPKVIRIEPPLIITYEQIDFMIGVLYDAVDKYKTLMG</sequence>
<keyword evidence="2 3" id="KW-0663">Pyridoxal phosphate</keyword>
<keyword evidence="4" id="KW-0032">Aminotransferase</keyword>
<dbReference type="InterPro" id="IPR005814">
    <property type="entry name" value="Aminotrans_3"/>
</dbReference>